<comment type="similarity">
    <text evidence="1 2">Belongs to the outer membrane factor (OMF) (TC 1.B.17) family.</text>
</comment>
<protein>
    <submittedName>
        <fullName evidence="4">Multidrug efflux system outer membrane protein</fullName>
    </submittedName>
</protein>
<keyword evidence="2" id="KW-0564">Palmitate</keyword>
<comment type="caution">
    <text evidence="4">The sequence shown here is derived from an EMBL/GenBank/DDBJ whole genome shotgun (WGS) entry which is preliminary data.</text>
</comment>
<dbReference type="Pfam" id="PF02321">
    <property type="entry name" value="OEP"/>
    <property type="match status" value="2"/>
</dbReference>
<dbReference type="Gene3D" id="1.20.1600.10">
    <property type="entry name" value="Outer membrane efflux proteins (OEP)"/>
    <property type="match status" value="1"/>
</dbReference>
<dbReference type="PANTHER" id="PTHR30203:SF32">
    <property type="entry name" value="CATION EFFLUX SYSTEM PROTEIN CUSC"/>
    <property type="match status" value="1"/>
</dbReference>
<evidence type="ECO:0000313" key="4">
    <source>
        <dbReference type="EMBL" id="MBB5347444.1"/>
    </source>
</evidence>
<reference evidence="4 5" key="1">
    <citation type="submission" date="2020-08" db="EMBL/GenBank/DDBJ databases">
        <title>Genomic Encyclopedia of Type Strains, Phase IV (KMG-IV): sequencing the most valuable type-strain genomes for metagenomic binning, comparative biology and taxonomic classification.</title>
        <authorList>
            <person name="Goeker M."/>
        </authorList>
    </citation>
    <scope>NUCLEOTIDE SEQUENCE [LARGE SCALE GENOMIC DNA]</scope>
    <source>
        <strain evidence="4 5">DSM 28570</strain>
    </source>
</reference>
<keyword evidence="3" id="KW-0175">Coiled coil</keyword>
<keyword evidence="2" id="KW-0812">Transmembrane</keyword>
<keyword evidence="2" id="KW-0449">Lipoprotein</keyword>
<gene>
    <name evidence="4" type="ORF">HNQ81_001160</name>
</gene>
<dbReference type="Proteomes" id="UP000539642">
    <property type="component" value="Unassembled WGS sequence"/>
</dbReference>
<proteinExistence type="inferred from homology"/>
<evidence type="ECO:0000256" key="1">
    <source>
        <dbReference type="ARBA" id="ARBA00007613"/>
    </source>
</evidence>
<evidence type="ECO:0000256" key="2">
    <source>
        <dbReference type="RuleBase" id="RU362097"/>
    </source>
</evidence>
<comment type="subcellular location">
    <subcellularLocation>
        <location evidence="2">Cell membrane</location>
        <topology evidence="2">Lipid-anchor</topology>
    </subcellularLocation>
</comment>
<dbReference type="AlphaFoldDB" id="A0A840UVL3"/>
<evidence type="ECO:0000256" key="3">
    <source>
        <dbReference type="SAM" id="Coils"/>
    </source>
</evidence>
<accession>A0A840UVL3</accession>
<evidence type="ECO:0000313" key="5">
    <source>
        <dbReference type="Proteomes" id="UP000539642"/>
    </source>
</evidence>
<dbReference type="PANTHER" id="PTHR30203">
    <property type="entry name" value="OUTER MEMBRANE CATION EFFLUX PROTEIN"/>
    <property type="match status" value="1"/>
</dbReference>
<dbReference type="Gene3D" id="2.20.200.10">
    <property type="entry name" value="Outer membrane efflux proteins (OEP)"/>
    <property type="match status" value="1"/>
</dbReference>
<organism evidence="4 5">
    <name type="scientific">Desulfoprunum benzoelyticum</name>
    <dbReference type="NCBI Taxonomy" id="1506996"/>
    <lineage>
        <taxon>Bacteria</taxon>
        <taxon>Pseudomonadati</taxon>
        <taxon>Thermodesulfobacteriota</taxon>
        <taxon>Desulfobulbia</taxon>
        <taxon>Desulfobulbales</taxon>
        <taxon>Desulfobulbaceae</taxon>
        <taxon>Desulfoprunum</taxon>
    </lineage>
</organism>
<dbReference type="GO" id="GO:0015562">
    <property type="term" value="F:efflux transmembrane transporter activity"/>
    <property type="evidence" value="ECO:0007669"/>
    <property type="project" value="InterPro"/>
</dbReference>
<keyword evidence="2" id="KW-0472">Membrane</keyword>
<dbReference type="EMBL" id="JACHEO010000004">
    <property type="protein sequence ID" value="MBB5347444.1"/>
    <property type="molecule type" value="Genomic_DNA"/>
</dbReference>
<feature type="coiled-coil region" evidence="3">
    <location>
        <begin position="170"/>
        <end position="197"/>
    </location>
</feature>
<sequence length="419" mass="45590">MQAADLGWQEFFADARLQTIIGMALANNRDLRETALNVEAYQAQYRIQRAPLLPAVNGGGGYVKQRTMSGSGYATGEAYSASVGITAWELDFFGRIRSLRDQALEEYLAMEENRRGAHISLVAEVARAYLTWLADRQLLAITEDTAATEQASYDLIKRRFEEGVATRIDLAQAQTSLQTARANLSQYRRMVEQDENLLTLLAGGPLPGDLPPSTDLAEQALLGPVPSGLHSDLLLQRPDIMAAEHGLRAANASIGAARAAFLPAISLTADAGVMSADAADLFDGDSGTWLFAPSIRLPIFTGGRLSAQLDLAEIRKEIAVTRYEKAIQTAFRETADALAGIGTFAEQLQAAELGLQANQTYYALARERYDQGVDSYLVLLDAQRSLYRARQSVVVIRLAMLANKVNLYKVLGGGWKAKS</sequence>
<keyword evidence="5" id="KW-1185">Reference proteome</keyword>
<keyword evidence="2" id="KW-1134">Transmembrane beta strand</keyword>
<dbReference type="InterPro" id="IPR003423">
    <property type="entry name" value="OMP_efflux"/>
</dbReference>
<dbReference type="NCBIfam" id="TIGR01845">
    <property type="entry name" value="outer_NodT"/>
    <property type="match status" value="1"/>
</dbReference>
<dbReference type="SUPFAM" id="SSF56954">
    <property type="entry name" value="Outer membrane efflux proteins (OEP)"/>
    <property type="match status" value="1"/>
</dbReference>
<name>A0A840UVL3_9BACT</name>
<dbReference type="GO" id="GO:0005886">
    <property type="term" value="C:plasma membrane"/>
    <property type="evidence" value="ECO:0007669"/>
    <property type="project" value="UniProtKB-SubCell"/>
</dbReference>
<dbReference type="InterPro" id="IPR010131">
    <property type="entry name" value="MdtP/NodT-like"/>
</dbReference>